<dbReference type="AlphaFoldDB" id="A0A1T4V611"/>
<organism evidence="1 2">
    <name type="scientific">Enterovibrio nigricans DSM 22720</name>
    <dbReference type="NCBI Taxonomy" id="1121868"/>
    <lineage>
        <taxon>Bacteria</taxon>
        <taxon>Pseudomonadati</taxon>
        <taxon>Pseudomonadota</taxon>
        <taxon>Gammaproteobacteria</taxon>
        <taxon>Vibrionales</taxon>
        <taxon>Vibrionaceae</taxon>
        <taxon>Enterovibrio</taxon>
    </lineage>
</organism>
<accession>A0A1T4V611</accession>
<sequence>MRAEVHALLRGSYDCWFMLMEWKANNKSESTRLESSYEDLLKDFVGHWEGWSYQICPDEIEPTSYDVNLLASTHHMEFTLMMLVSTLKYRNASALEWCVDMLNHWTSAFSLDSNSYIHYRWKKLVLNPTYLERDKSDNSWMLVLNDSDYCQESAIKVCFENFNLDLRLLAVAQLIKNPLDDMPYCRNLASKLLNGERIHSTGTIEHVTSIENASKVIEGFIRQKDYESNNNNSSYGSKLLGILERIKRDNAERMISGRTYMSSERNSLSGMSVYYVQICVSLSSNKWGLSTELMSVLLSGLFTYRDRESIISELRNWIELSSDLKKSFLYSDDDSHTLIQNFKSSLNEIIAEIVEYQTQSVKVAEIDDAILASYSRAASNVFCNELKYPLSLFKLEVVDSLPNEAEKLVSLIGVHKSGVSKGIVTNLPINDLDFKSDIVDRNASFQILNEIFNSEFIYEFSYTSALRALDDIRVMIDSINNPIMFVSSNELLTMFRKAKYDANIFPQLNIHFEAKDCSEYICHIGTCKVYYLNAKSEECLLLSSDAFDTIKVQKLAEDKFVDASFKVSDDNQTTGAIEFRYSMEIGLIQSDSLRHMRFEINSNRS</sequence>
<evidence type="ECO:0000313" key="1">
    <source>
        <dbReference type="EMBL" id="SKA60389.1"/>
    </source>
</evidence>
<protein>
    <submittedName>
        <fullName evidence="1">Uncharacterized protein</fullName>
    </submittedName>
</protein>
<gene>
    <name evidence="1" type="ORF">SAMN02745132_03299</name>
</gene>
<name>A0A1T4V611_9GAMM</name>
<dbReference type="Proteomes" id="UP000190162">
    <property type="component" value="Unassembled WGS sequence"/>
</dbReference>
<proteinExistence type="predicted"/>
<dbReference type="EMBL" id="FUXU01000049">
    <property type="protein sequence ID" value="SKA60389.1"/>
    <property type="molecule type" value="Genomic_DNA"/>
</dbReference>
<reference evidence="2" key="1">
    <citation type="submission" date="2017-02" db="EMBL/GenBank/DDBJ databases">
        <authorList>
            <person name="Varghese N."/>
            <person name="Submissions S."/>
        </authorList>
    </citation>
    <scope>NUCLEOTIDE SEQUENCE [LARGE SCALE GENOMIC DNA]</scope>
    <source>
        <strain evidence="2">DSM 22720</strain>
    </source>
</reference>
<keyword evidence="2" id="KW-1185">Reference proteome</keyword>
<evidence type="ECO:0000313" key="2">
    <source>
        <dbReference type="Proteomes" id="UP000190162"/>
    </source>
</evidence>